<evidence type="ECO:0000313" key="3">
    <source>
        <dbReference type="Proteomes" id="UP001519307"/>
    </source>
</evidence>
<gene>
    <name evidence="2" type="ORF">J2Z42_002297</name>
</gene>
<dbReference type="EMBL" id="JAGGLM010000017">
    <property type="protein sequence ID" value="MBP2033593.1"/>
    <property type="molecule type" value="Genomic_DNA"/>
</dbReference>
<feature type="transmembrane region" description="Helical" evidence="1">
    <location>
        <begin position="132"/>
        <end position="154"/>
    </location>
</feature>
<feature type="transmembrane region" description="Helical" evidence="1">
    <location>
        <begin position="84"/>
        <end position="111"/>
    </location>
</feature>
<name>A0ABS4KU80_9CLOT</name>
<keyword evidence="3" id="KW-1185">Reference proteome</keyword>
<keyword evidence="1" id="KW-0812">Transmembrane</keyword>
<feature type="transmembrane region" description="Helical" evidence="1">
    <location>
        <begin position="48"/>
        <end position="72"/>
    </location>
</feature>
<sequence length="173" mass="20439">MEYSNRSSKYLKNKVINFLVFGSIYLNVEIITRAYCKCLVGFNNITKWSLCGWTSLWMFPIGGLCAVLIGSLNDRPRYYNLKMWQQVIIGGSLISAVELITGVFFNLYLHLNLWDYSENKFNFMGQISLQNCILWYLLSVVVIWFDDLLSYYFYDEEKPQSLLSYFIRLIKFQ</sequence>
<protein>
    <submittedName>
        <fullName evidence="2">Membrane protein</fullName>
    </submittedName>
</protein>
<accession>A0ABS4KU80</accession>
<dbReference type="RefSeq" id="WP_209702859.1">
    <property type="nucleotide sequence ID" value="NZ_JAGGLM010000017.1"/>
</dbReference>
<reference evidence="2 3" key="1">
    <citation type="submission" date="2021-03" db="EMBL/GenBank/DDBJ databases">
        <title>Genomic Encyclopedia of Type Strains, Phase IV (KMG-IV): sequencing the most valuable type-strain genomes for metagenomic binning, comparative biology and taxonomic classification.</title>
        <authorList>
            <person name="Goeker M."/>
        </authorList>
    </citation>
    <scope>NUCLEOTIDE SEQUENCE [LARGE SCALE GENOMIC DNA]</scope>
    <source>
        <strain evidence="2 3">DSM 28783</strain>
    </source>
</reference>
<proteinExistence type="predicted"/>
<evidence type="ECO:0000256" key="1">
    <source>
        <dbReference type="SAM" id="Phobius"/>
    </source>
</evidence>
<evidence type="ECO:0000313" key="2">
    <source>
        <dbReference type="EMBL" id="MBP2033593.1"/>
    </source>
</evidence>
<keyword evidence="1" id="KW-0472">Membrane</keyword>
<dbReference type="Pfam" id="PF06541">
    <property type="entry name" value="ABC_trans_CmpB"/>
    <property type="match status" value="1"/>
</dbReference>
<dbReference type="Proteomes" id="UP001519307">
    <property type="component" value="Unassembled WGS sequence"/>
</dbReference>
<comment type="caution">
    <text evidence="2">The sequence shown here is derived from an EMBL/GenBank/DDBJ whole genome shotgun (WGS) entry which is preliminary data.</text>
</comment>
<dbReference type="InterPro" id="IPR010540">
    <property type="entry name" value="CmpB_TMEM229"/>
</dbReference>
<keyword evidence="1" id="KW-1133">Transmembrane helix</keyword>
<organism evidence="2 3">
    <name type="scientific">Clostridium algifaecis</name>
    <dbReference type="NCBI Taxonomy" id="1472040"/>
    <lineage>
        <taxon>Bacteria</taxon>
        <taxon>Bacillati</taxon>
        <taxon>Bacillota</taxon>
        <taxon>Clostridia</taxon>
        <taxon>Eubacteriales</taxon>
        <taxon>Clostridiaceae</taxon>
        <taxon>Clostridium</taxon>
    </lineage>
</organism>
<feature type="transmembrane region" description="Helical" evidence="1">
    <location>
        <begin position="15"/>
        <end position="36"/>
    </location>
</feature>